<name>A0ABM9YGH9_AJEDR</name>
<evidence type="ECO:0000256" key="2">
    <source>
        <dbReference type="ARBA" id="ARBA00023125"/>
    </source>
</evidence>
<evidence type="ECO:0000256" key="1">
    <source>
        <dbReference type="ARBA" id="ARBA00023015"/>
    </source>
</evidence>
<organism evidence="7 8">
    <name type="scientific">Ajellomyces dermatitidis (strain ER-3 / ATCC MYA-2586)</name>
    <name type="common">Blastomyces dermatitidis</name>
    <dbReference type="NCBI Taxonomy" id="559297"/>
    <lineage>
        <taxon>Eukaryota</taxon>
        <taxon>Fungi</taxon>
        <taxon>Dikarya</taxon>
        <taxon>Ascomycota</taxon>
        <taxon>Pezizomycotina</taxon>
        <taxon>Eurotiomycetes</taxon>
        <taxon>Eurotiomycetidae</taxon>
        <taxon>Onygenales</taxon>
        <taxon>Ajellomycetaceae</taxon>
        <taxon>Blastomyces</taxon>
    </lineage>
</organism>
<dbReference type="RefSeq" id="XP_045274135.1">
    <property type="nucleotide sequence ID" value="XM_045417277.1"/>
</dbReference>
<dbReference type="EMBL" id="EQ999974">
    <property type="protein sequence ID" value="EEQ86621.1"/>
    <property type="molecule type" value="Genomic_DNA"/>
</dbReference>
<keyword evidence="2" id="KW-0238">DNA-binding</keyword>
<keyword evidence="3" id="KW-0804">Transcription</keyword>
<evidence type="ECO:0000256" key="4">
    <source>
        <dbReference type="ARBA" id="ARBA00023242"/>
    </source>
</evidence>
<evidence type="ECO:0000256" key="5">
    <source>
        <dbReference type="SAM" id="MobiDB-lite"/>
    </source>
</evidence>
<dbReference type="CDD" id="cd00067">
    <property type="entry name" value="GAL4"/>
    <property type="match status" value="1"/>
</dbReference>
<evidence type="ECO:0000256" key="3">
    <source>
        <dbReference type="ARBA" id="ARBA00023163"/>
    </source>
</evidence>
<dbReference type="PROSITE" id="PS50048">
    <property type="entry name" value="ZN2_CY6_FUNGAL_2"/>
    <property type="match status" value="1"/>
</dbReference>
<keyword evidence="4" id="KW-0539">Nucleus</keyword>
<feature type="compositionally biased region" description="Basic and acidic residues" evidence="5">
    <location>
        <begin position="176"/>
        <end position="225"/>
    </location>
</feature>
<dbReference type="Gene3D" id="4.10.240.10">
    <property type="entry name" value="Zn(2)-C6 fungal-type DNA-binding domain"/>
    <property type="match status" value="1"/>
</dbReference>
<keyword evidence="1" id="KW-0805">Transcription regulation</keyword>
<dbReference type="PROSITE" id="PS00463">
    <property type="entry name" value="ZN2_CY6_FUNGAL_1"/>
    <property type="match status" value="1"/>
</dbReference>
<dbReference type="SUPFAM" id="SSF57701">
    <property type="entry name" value="Zn2/Cys6 DNA-binding domain"/>
    <property type="match status" value="1"/>
</dbReference>
<feature type="compositionally biased region" description="Basic and acidic residues" evidence="5">
    <location>
        <begin position="356"/>
        <end position="372"/>
    </location>
</feature>
<keyword evidence="8" id="KW-1185">Reference proteome</keyword>
<accession>A0ABM9YGH9</accession>
<dbReference type="InterPro" id="IPR036864">
    <property type="entry name" value="Zn2-C6_fun-type_DNA-bd_sf"/>
</dbReference>
<feature type="domain" description="Zn(2)-C6 fungal-type" evidence="6">
    <location>
        <begin position="239"/>
        <end position="269"/>
    </location>
</feature>
<proteinExistence type="predicted"/>
<dbReference type="InterPro" id="IPR001138">
    <property type="entry name" value="Zn2Cys6_DnaBD"/>
</dbReference>
<feature type="compositionally biased region" description="Basic and acidic residues" evidence="5">
    <location>
        <begin position="42"/>
        <end position="53"/>
    </location>
</feature>
<evidence type="ECO:0000259" key="6">
    <source>
        <dbReference type="PROSITE" id="PS50048"/>
    </source>
</evidence>
<feature type="compositionally biased region" description="Polar residues" evidence="5">
    <location>
        <begin position="412"/>
        <end position="429"/>
    </location>
</feature>
<evidence type="ECO:0000313" key="7">
    <source>
        <dbReference type="EMBL" id="EEQ86621.1"/>
    </source>
</evidence>
<feature type="compositionally biased region" description="Acidic residues" evidence="5">
    <location>
        <begin position="142"/>
        <end position="156"/>
    </location>
</feature>
<feature type="compositionally biased region" description="Polar residues" evidence="5">
    <location>
        <begin position="7"/>
        <end position="17"/>
    </location>
</feature>
<gene>
    <name evidence="7" type="ORF">BDCG_01741</name>
</gene>
<feature type="region of interest" description="Disordered" evidence="5">
    <location>
        <begin position="1"/>
        <end position="235"/>
    </location>
</feature>
<feature type="compositionally biased region" description="Basic and acidic residues" evidence="5">
    <location>
        <begin position="80"/>
        <end position="93"/>
    </location>
</feature>
<feature type="compositionally biased region" description="Polar residues" evidence="5">
    <location>
        <begin position="29"/>
        <end position="41"/>
    </location>
</feature>
<sequence>MAPSPNNPEDINNSPGDSLNWPDIVDFGQESTNDPQLSTATPRHDRDSPEQEQKVPVTGPAARAPKKAQKRIFSETDTQEEPRDDSKKHKLNIDQDVNVYNIRQHVETALKVERLRARKKEERRRKKPTDVKEHTEYKNTEDEATEDELESEDELQENNRQEDLSEWGVLGVGPPKSDELEAIEEWHKKRIESDRIARDERRKKSEEEEKKAKEGGEDKDKDKEKKKEKKKKEPRTIEACNHCKDKKIKCSANRKKCKPCRDAKKDCFFSHPALGEPWKREWPVHRYGEVEAERDYYRKKVKHLELLVDFLQPRAVLGPRDKRQIDEWETKQEAADIERKCVMEERRTSRRKYKQKYLERKKEKLEKLEKPKQKGGVIEDPAQAGTQKRQLNKQHLQRQPPSSAERPVINDPNETQVSHVPSYTQNPYSNYAEPPSFSEQWWAPLPTDRSDDELDAALTNPVTRRRPQRQPQSRPPRARPSGQRPGQARPTVQSIDSQATRDTGNPHVPSYLEFQPQPQQQPPYGRREGAQPEQTFQTPSPPFDDPSRSSFL</sequence>
<feature type="compositionally biased region" description="Basic and acidic residues" evidence="5">
    <location>
        <begin position="128"/>
        <end position="141"/>
    </location>
</feature>
<dbReference type="Proteomes" id="UP000002039">
    <property type="component" value="Unassembled WGS sequence"/>
</dbReference>
<feature type="compositionally biased region" description="Basic residues" evidence="5">
    <location>
        <begin position="116"/>
        <end position="127"/>
    </location>
</feature>
<evidence type="ECO:0000313" key="8">
    <source>
        <dbReference type="Proteomes" id="UP000002039"/>
    </source>
</evidence>
<feature type="compositionally biased region" description="Basic and acidic residues" evidence="5">
    <location>
        <begin position="104"/>
        <end position="115"/>
    </location>
</feature>
<reference evidence="8" key="1">
    <citation type="journal article" date="2015" name="PLoS Genet.">
        <title>The dynamic genome and transcriptome of the human fungal pathogen Blastomyces and close relative Emmonsia.</title>
        <authorList>
            <person name="Munoz J.F."/>
            <person name="Gauthier G.M."/>
            <person name="Desjardins C.A."/>
            <person name="Gallo J.E."/>
            <person name="Holder J."/>
            <person name="Sullivan T.D."/>
            <person name="Marty A.J."/>
            <person name="Carmen J.C."/>
            <person name="Chen Z."/>
            <person name="Ding L."/>
            <person name="Gujja S."/>
            <person name="Magrini V."/>
            <person name="Misas E."/>
            <person name="Mitreva M."/>
            <person name="Priest M."/>
            <person name="Saif S."/>
            <person name="Whiston E.A."/>
            <person name="Young S."/>
            <person name="Zeng Q."/>
            <person name="Goldman W.E."/>
            <person name="Mardis E.R."/>
            <person name="Taylor J.W."/>
            <person name="McEwen J.G."/>
            <person name="Clay O.K."/>
            <person name="Klein B.S."/>
            <person name="Cuomo C.A."/>
        </authorList>
    </citation>
    <scope>NUCLEOTIDE SEQUENCE [LARGE SCALE GENOMIC DNA]</scope>
    <source>
        <strain evidence="8">ER-3 / ATCC MYA-2586</strain>
    </source>
</reference>
<feature type="compositionally biased region" description="Polar residues" evidence="5">
    <location>
        <begin position="490"/>
        <end position="503"/>
    </location>
</feature>
<feature type="region of interest" description="Disordered" evidence="5">
    <location>
        <begin position="345"/>
        <end position="552"/>
    </location>
</feature>
<protein>
    <recommendedName>
        <fullName evidence="6">Zn(2)-C6 fungal-type domain-containing protein</fullName>
    </recommendedName>
</protein>
<dbReference type="GeneID" id="69024291"/>